<dbReference type="AlphaFoldDB" id="A0A1V4JYY1"/>
<proteinExistence type="predicted"/>
<organism evidence="1 2">
    <name type="scientific">Patagioenas fasciata monilis</name>
    <dbReference type="NCBI Taxonomy" id="372326"/>
    <lineage>
        <taxon>Eukaryota</taxon>
        <taxon>Metazoa</taxon>
        <taxon>Chordata</taxon>
        <taxon>Craniata</taxon>
        <taxon>Vertebrata</taxon>
        <taxon>Euteleostomi</taxon>
        <taxon>Archelosauria</taxon>
        <taxon>Archosauria</taxon>
        <taxon>Dinosauria</taxon>
        <taxon>Saurischia</taxon>
        <taxon>Theropoda</taxon>
        <taxon>Coelurosauria</taxon>
        <taxon>Aves</taxon>
        <taxon>Neognathae</taxon>
        <taxon>Neoaves</taxon>
        <taxon>Columbimorphae</taxon>
        <taxon>Columbiformes</taxon>
        <taxon>Columbidae</taxon>
        <taxon>Patagioenas</taxon>
    </lineage>
</organism>
<dbReference type="Proteomes" id="UP000190648">
    <property type="component" value="Unassembled WGS sequence"/>
</dbReference>
<sequence length="110" mass="12156">MPCYPVSVNCIANFLRWWLYYLENAGLILYLTQLRKPPFPLVLANGCSVLFDTTVSPVIGSTGTTGNSRVSLPVVCFFAGNEDLYCSCSYRIHELLPTINSVLCSPWATA</sequence>
<comment type="caution">
    <text evidence="1">The sequence shown here is derived from an EMBL/GenBank/DDBJ whole genome shotgun (WGS) entry which is preliminary data.</text>
</comment>
<reference evidence="1 2" key="1">
    <citation type="submission" date="2016-02" db="EMBL/GenBank/DDBJ databases">
        <title>Band-tailed pigeon sequencing and assembly.</title>
        <authorList>
            <person name="Soares A.E."/>
            <person name="Novak B.J."/>
            <person name="Rice E.S."/>
            <person name="O'Connell B."/>
            <person name="Chang D."/>
            <person name="Weber S."/>
            <person name="Shapiro B."/>
        </authorList>
    </citation>
    <scope>NUCLEOTIDE SEQUENCE [LARGE SCALE GENOMIC DNA]</scope>
    <source>
        <strain evidence="1">BTP2013</strain>
        <tissue evidence="1">Blood</tissue>
    </source>
</reference>
<protein>
    <submittedName>
        <fullName evidence="1">Uncharacterized protein</fullName>
    </submittedName>
</protein>
<keyword evidence="2" id="KW-1185">Reference proteome</keyword>
<name>A0A1V4JYY1_PATFA</name>
<evidence type="ECO:0000313" key="2">
    <source>
        <dbReference type="Proteomes" id="UP000190648"/>
    </source>
</evidence>
<dbReference type="EMBL" id="LSYS01005497">
    <property type="protein sequence ID" value="OPJ77418.1"/>
    <property type="molecule type" value="Genomic_DNA"/>
</dbReference>
<evidence type="ECO:0000313" key="1">
    <source>
        <dbReference type="EMBL" id="OPJ77418.1"/>
    </source>
</evidence>
<gene>
    <name evidence="1" type="ORF">AV530_007740</name>
</gene>
<accession>A0A1V4JYY1</accession>